<evidence type="ECO:0000313" key="4">
    <source>
        <dbReference type="WBParaSite" id="GPUH_0000499401-mRNA-1"/>
    </source>
</evidence>
<evidence type="ECO:0000256" key="1">
    <source>
        <dbReference type="SAM" id="MobiDB-lite"/>
    </source>
</evidence>
<protein>
    <submittedName>
        <fullName evidence="4">SCAPER_N domain-containing protein</fullName>
    </submittedName>
</protein>
<evidence type="ECO:0000313" key="3">
    <source>
        <dbReference type="Proteomes" id="UP000271098"/>
    </source>
</evidence>
<reference evidence="2 3" key="2">
    <citation type="submission" date="2018-11" db="EMBL/GenBank/DDBJ databases">
        <authorList>
            <consortium name="Pathogen Informatics"/>
        </authorList>
    </citation>
    <scope>NUCLEOTIDE SEQUENCE [LARGE SCALE GENOMIC DNA]</scope>
</reference>
<keyword evidence="3" id="KW-1185">Reference proteome</keyword>
<dbReference type="WBParaSite" id="GPUH_0000499401-mRNA-1">
    <property type="protein sequence ID" value="GPUH_0000499401-mRNA-1"/>
    <property type="gene ID" value="GPUH_0000499401"/>
</dbReference>
<feature type="compositionally biased region" description="Low complexity" evidence="1">
    <location>
        <begin position="8"/>
        <end position="19"/>
    </location>
</feature>
<feature type="region of interest" description="Disordered" evidence="1">
    <location>
        <begin position="1"/>
        <end position="72"/>
    </location>
</feature>
<dbReference type="Proteomes" id="UP000271098">
    <property type="component" value="Unassembled WGS sequence"/>
</dbReference>
<reference evidence="4" key="1">
    <citation type="submission" date="2016-06" db="UniProtKB">
        <authorList>
            <consortium name="WormBaseParasite"/>
        </authorList>
    </citation>
    <scope>IDENTIFICATION</scope>
</reference>
<proteinExistence type="predicted"/>
<sequence>MSATHDLATTTQEAGAAAADAHKKAEVSNQEPASEPTEPIFTPGNVASSTGSGAESAEKSVPGLAAENVEGKTDPAMMREAAGEQTVTATNQKADWLHQMRTYRAELDEELSGVSSLSDLASYTTERVKHCLRMSRRMFAVAEKGCENCAMICVELNAFADRFYKMLDGQHITTSTEDPLAKDAKETAKIIEKVA</sequence>
<evidence type="ECO:0000313" key="2">
    <source>
        <dbReference type="EMBL" id="VDK48487.1"/>
    </source>
</evidence>
<name>A0A183D8E6_9BILA</name>
<gene>
    <name evidence="2" type="ORF">GPUH_LOCUS4987</name>
</gene>
<accession>A0A183D8E6</accession>
<dbReference type="EMBL" id="UYRT01010030">
    <property type="protein sequence ID" value="VDK48487.1"/>
    <property type="molecule type" value="Genomic_DNA"/>
</dbReference>
<dbReference type="AlphaFoldDB" id="A0A183D8E6"/>
<organism evidence="4">
    <name type="scientific">Gongylonema pulchrum</name>
    <dbReference type="NCBI Taxonomy" id="637853"/>
    <lineage>
        <taxon>Eukaryota</taxon>
        <taxon>Metazoa</taxon>
        <taxon>Ecdysozoa</taxon>
        <taxon>Nematoda</taxon>
        <taxon>Chromadorea</taxon>
        <taxon>Rhabditida</taxon>
        <taxon>Spirurina</taxon>
        <taxon>Spiruromorpha</taxon>
        <taxon>Spiruroidea</taxon>
        <taxon>Gongylonematidae</taxon>
        <taxon>Gongylonema</taxon>
    </lineage>
</organism>